<evidence type="ECO:0000256" key="2">
    <source>
        <dbReference type="SAM" id="Phobius"/>
    </source>
</evidence>
<dbReference type="VEuPathDB" id="FungiDB:VP01_2109g4"/>
<gene>
    <name evidence="3" type="ORF">VP01_2109g4</name>
</gene>
<feature type="compositionally biased region" description="Low complexity" evidence="1">
    <location>
        <begin position="22"/>
        <end position="31"/>
    </location>
</feature>
<feature type="non-terminal residue" evidence="3">
    <location>
        <position position="1"/>
    </location>
</feature>
<accession>A0A0L6VA61</accession>
<evidence type="ECO:0000313" key="4">
    <source>
        <dbReference type="Proteomes" id="UP000037035"/>
    </source>
</evidence>
<keyword evidence="2" id="KW-1133">Transmembrane helix</keyword>
<dbReference type="CDD" id="cd14424">
    <property type="entry name" value="CUE_Cue1p_like"/>
    <property type="match status" value="1"/>
</dbReference>
<feature type="region of interest" description="Disordered" evidence="1">
    <location>
        <begin position="22"/>
        <end position="41"/>
    </location>
</feature>
<evidence type="ECO:0000313" key="3">
    <source>
        <dbReference type="EMBL" id="KNZ57648.1"/>
    </source>
</evidence>
<keyword evidence="4" id="KW-1185">Reference proteome</keyword>
<comment type="caution">
    <text evidence="3">The sequence shown here is derived from an EMBL/GenBank/DDBJ whole genome shotgun (WGS) entry which is preliminary data.</text>
</comment>
<evidence type="ECO:0000256" key="1">
    <source>
        <dbReference type="SAM" id="MobiDB-lite"/>
    </source>
</evidence>
<evidence type="ECO:0008006" key="5">
    <source>
        <dbReference type="Google" id="ProtNLM"/>
    </source>
</evidence>
<name>A0A0L6VA61_9BASI</name>
<reference evidence="3 4" key="1">
    <citation type="submission" date="2015-08" db="EMBL/GenBank/DDBJ databases">
        <title>Next Generation Sequencing and Analysis of the Genome of Puccinia sorghi L Schw, the Causal Agent of Maize Common Rust.</title>
        <authorList>
            <person name="Rochi L."/>
            <person name="Burguener G."/>
            <person name="Darino M."/>
            <person name="Turjanski A."/>
            <person name="Kreff E."/>
            <person name="Dieguez M.J."/>
            <person name="Sacco F."/>
        </authorList>
    </citation>
    <scope>NUCLEOTIDE SEQUENCE [LARGE SCALE GENOMIC DNA]</scope>
    <source>
        <strain evidence="3 4">RO10H11247</strain>
    </source>
</reference>
<feature type="transmembrane region" description="Helical" evidence="2">
    <location>
        <begin position="83"/>
        <end position="100"/>
    </location>
</feature>
<organism evidence="3 4">
    <name type="scientific">Puccinia sorghi</name>
    <dbReference type="NCBI Taxonomy" id="27349"/>
    <lineage>
        <taxon>Eukaryota</taxon>
        <taxon>Fungi</taxon>
        <taxon>Dikarya</taxon>
        <taxon>Basidiomycota</taxon>
        <taxon>Pucciniomycotina</taxon>
        <taxon>Pucciniomycetes</taxon>
        <taxon>Pucciniales</taxon>
        <taxon>Pucciniaceae</taxon>
        <taxon>Puccinia</taxon>
    </lineage>
</organism>
<dbReference type="EMBL" id="LAVV01006958">
    <property type="protein sequence ID" value="KNZ57648.1"/>
    <property type="molecule type" value="Genomic_DNA"/>
</dbReference>
<dbReference type="OrthoDB" id="3824970at2759"/>
<feature type="region of interest" description="Disordered" evidence="1">
    <location>
        <begin position="261"/>
        <end position="280"/>
    </location>
</feature>
<dbReference type="STRING" id="27349.A0A0L6VA61"/>
<dbReference type="Proteomes" id="UP000037035">
    <property type="component" value="Unassembled WGS sequence"/>
</dbReference>
<feature type="compositionally biased region" description="Low complexity" evidence="1">
    <location>
        <begin position="184"/>
        <end position="198"/>
    </location>
</feature>
<sequence length="306" mass="33684">FLCVKVKVQNVWLHLIRELVSPPTGSPSSTTNEQTHTHRLNWQQRRTEERLNSVGLTSATGPIDIGQAEREARGAARAMSEDLFSVLAAIGIMALVYRWFTTSPAASSNTNGSHSAGTLTALQRRAMSLPRAQVDRLLTMFPQLTEHEVRYALVVQRGGVEAVAERVLIRGGLEPPPPNFFPRSTSPPATPQTATATTEVGSGGMTTGPRSQPSVPKAALSLITKLNLQAYKEDQDGLFRENKDWCWEECRKRLAQRQLIPVSSSDDDHSIGSSSSLNDRKARMVLESRWKMLQKEKKGKGVATTN</sequence>
<proteinExistence type="predicted"/>
<dbReference type="AlphaFoldDB" id="A0A0L6VA61"/>
<keyword evidence="2" id="KW-0812">Transmembrane</keyword>
<feature type="region of interest" description="Disordered" evidence="1">
    <location>
        <begin position="174"/>
        <end position="215"/>
    </location>
</feature>
<keyword evidence="2" id="KW-0472">Membrane</keyword>
<protein>
    <recommendedName>
        <fullName evidence="5">CUE domain-containing protein</fullName>
    </recommendedName>
</protein>